<gene>
    <name evidence="2" type="ORF">DGYR_LOCUS8088</name>
</gene>
<dbReference type="GO" id="GO:0005829">
    <property type="term" value="C:cytosol"/>
    <property type="evidence" value="ECO:0007669"/>
    <property type="project" value="TreeGrafter"/>
</dbReference>
<dbReference type="EMBL" id="CAJFCJ010000011">
    <property type="protein sequence ID" value="CAD5119912.1"/>
    <property type="molecule type" value="Genomic_DNA"/>
</dbReference>
<name>A0A7I8VUD1_9ANNE</name>
<comment type="caution">
    <text evidence="2">The sequence shown here is derived from an EMBL/GenBank/DDBJ whole genome shotgun (WGS) entry which is preliminary data.</text>
</comment>
<sequence length="205" mass="23059">MYRAFKQETHMQLKAVIIVGSVRQNRLADRVLKMILATIQNSYECDVIDPLVMPFGFVKTPIFHYDEERNGAPQWLIKAEKLIKESDAIVVITPEYNHSLSPIAASIIDHFGVDTYKCKASAVVSYSIGKLGGIRAADQGKILLNKLGAICVPHVLSISEADKKISQHGVILNKSLLISLKKLMKDLKWYTMAFKTQRERFGELN</sequence>
<accession>A0A7I8VUD1</accession>
<dbReference type="SUPFAM" id="SSF52218">
    <property type="entry name" value="Flavoproteins"/>
    <property type="match status" value="1"/>
</dbReference>
<reference evidence="2 3" key="1">
    <citation type="submission" date="2020-08" db="EMBL/GenBank/DDBJ databases">
        <authorList>
            <person name="Hejnol A."/>
        </authorList>
    </citation>
    <scope>NUCLEOTIDE SEQUENCE [LARGE SCALE GENOMIC DNA]</scope>
</reference>
<dbReference type="InterPro" id="IPR050712">
    <property type="entry name" value="NAD(P)H-dep_reductase"/>
</dbReference>
<evidence type="ECO:0000259" key="1">
    <source>
        <dbReference type="Pfam" id="PF03358"/>
    </source>
</evidence>
<evidence type="ECO:0000313" key="2">
    <source>
        <dbReference type="EMBL" id="CAD5119912.1"/>
    </source>
</evidence>
<dbReference type="Gene3D" id="3.40.50.360">
    <property type="match status" value="1"/>
</dbReference>
<dbReference type="OrthoDB" id="68575at2759"/>
<proteinExistence type="predicted"/>
<feature type="domain" description="NADPH-dependent FMN reductase-like" evidence="1">
    <location>
        <begin position="14"/>
        <end position="161"/>
    </location>
</feature>
<dbReference type="PANTHER" id="PTHR30543:SF21">
    <property type="entry name" value="NAD(P)H-DEPENDENT FMN REDUCTASE LOT6"/>
    <property type="match status" value="1"/>
</dbReference>
<organism evidence="2 3">
    <name type="scientific">Dimorphilus gyrociliatus</name>
    <dbReference type="NCBI Taxonomy" id="2664684"/>
    <lineage>
        <taxon>Eukaryota</taxon>
        <taxon>Metazoa</taxon>
        <taxon>Spiralia</taxon>
        <taxon>Lophotrochozoa</taxon>
        <taxon>Annelida</taxon>
        <taxon>Polychaeta</taxon>
        <taxon>Polychaeta incertae sedis</taxon>
        <taxon>Dinophilidae</taxon>
        <taxon>Dimorphilus</taxon>
    </lineage>
</organism>
<dbReference type="Pfam" id="PF03358">
    <property type="entry name" value="FMN_red"/>
    <property type="match status" value="1"/>
</dbReference>
<dbReference type="PANTHER" id="PTHR30543">
    <property type="entry name" value="CHROMATE REDUCTASE"/>
    <property type="match status" value="1"/>
</dbReference>
<dbReference type="InterPro" id="IPR029039">
    <property type="entry name" value="Flavoprotein-like_sf"/>
</dbReference>
<dbReference type="GO" id="GO:0010181">
    <property type="term" value="F:FMN binding"/>
    <property type="evidence" value="ECO:0007669"/>
    <property type="project" value="TreeGrafter"/>
</dbReference>
<dbReference type="Proteomes" id="UP000549394">
    <property type="component" value="Unassembled WGS sequence"/>
</dbReference>
<keyword evidence="3" id="KW-1185">Reference proteome</keyword>
<dbReference type="InterPro" id="IPR005025">
    <property type="entry name" value="FMN_Rdtase-like_dom"/>
</dbReference>
<dbReference type="GO" id="GO:0016491">
    <property type="term" value="F:oxidoreductase activity"/>
    <property type="evidence" value="ECO:0007669"/>
    <property type="project" value="InterPro"/>
</dbReference>
<protein>
    <submittedName>
        <fullName evidence="2">DgyrCDS8493</fullName>
    </submittedName>
</protein>
<dbReference type="AlphaFoldDB" id="A0A7I8VUD1"/>
<evidence type="ECO:0000313" key="3">
    <source>
        <dbReference type="Proteomes" id="UP000549394"/>
    </source>
</evidence>